<dbReference type="AlphaFoldDB" id="A0AAV6X2Z9"/>
<dbReference type="InterPro" id="IPR025558">
    <property type="entry name" value="DUF4283"/>
</dbReference>
<proteinExistence type="predicted"/>
<dbReference type="Proteomes" id="UP000826271">
    <property type="component" value="Unassembled WGS sequence"/>
</dbReference>
<dbReference type="InterPro" id="IPR040256">
    <property type="entry name" value="At4g02000-like"/>
</dbReference>
<comment type="caution">
    <text evidence="3">The sequence shown here is derived from an EMBL/GenBank/DDBJ whole genome shotgun (WGS) entry which is preliminary data.</text>
</comment>
<dbReference type="PANTHER" id="PTHR31286:SF179">
    <property type="entry name" value="RNASE H TYPE-1 DOMAIN-CONTAINING PROTEIN"/>
    <property type="match status" value="1"/>
</dbReference>
<gene>
    <name evidence="3" type="ORF">BUALT_Bualt10G0033000</name>
</gene>
<evidence type="ECO:0000313" key="3">
    <source>
        <dbReference type="EMBL" id="KAG8374797.1"/>
    </source>
</evidence>
<dbReference type="PANTHER" id="PTHR31286">
    <property type="entry name" value="GLYCINE-RICH CELL WALL STRUCTURAL PROTEIN 1.8-LIKE"/>
    <property type="match status" value="1"/>
</dbReference>
<feature type="domain" description="DUF4283" evidence="2">
    <location>
        <begin position="78"/>
        <end position="159"/>
    </location>
</feature>
<sequence>MDLLPPDQRGPASTAVSQPTTYAEKLKVNGLPAELSARSAKKAFIQGVDSKVIGTSAMFNSRQTIFVSKEEDDFMAAPFQYSLVGKFSHGYPTMSRLRAKFAALGLNKGFKIGVLDHKHVWIRLFDPNDYARVWMKQTWYFDGFPMRVLKWTSNFDPKEESPIMPVWVKVFGLRPHWFHRQFLYHVASLIGKPLKLDEATTEIENPMFARMCVEINVLDRLLPDVPIQIDGKTQYFKVTYEGIPDYCKICRHRGHSMTTCYERKDHVGDEGGYSNNLAKEPQQTKEIDLRKILERKREKEPLTTLENGQNVVMKESNIHGDVGCSKMLDANPNEFQLTHTEPKDNEKQVVMNNQEVEKIYQEPSENPQQISGSAEKNAIHQENENFQMGSSTNVQELTRMGKNAENTTMNDGRSSNTSLLVGNYIESERRKREGVLAPTESMESEEENNQIILLGTKVMVPNIGGEFEDSGERDEKDDPWQEL</sequence>
<accession>A0AAV6X2Z9</accession>
<feature type="compositionally biased region" description="Basic and acidic residues" evidence="1">
    <location>
        <begin position="473"/>
        <end position="483"/>
    </location>
</feature>
<feature type="region of interest" description="Disordered" evidence="1">
    <location>
        <begin position="404"/>
        <end position="425"/>
    </location>
</feature>
<feature type="region of interest" description="Disordered" evidence="1">
    <location>
        <begin position="463"/>
        <end position="483"/>
    </location>
</feature>
<name>A0AAV6X2Z9_9LAMI</name>
<evidence type="ECO:0000256" key="1">
    <source>
        <dbReference type="SAM" id="MobiDB-lite"/>
    </source>
</evidence>
<feature type="compositionally biased region" description="Polar residues" evidence="1">
    <location>
        <begin position="404"/>
        <end position="420"/>
    </location>
</feature>
<keyword evidence="4" id="KW-1185">Reference proteome</keyword>
<protein>
    <recommendedName>
        <fullName evidence="2">DUF4283 domain-containing protein</fullName>
    </recommendedName>
</protein>
<organism evidence="3 4">
    <name type="scientific">Buddleja alternifolia</name>
    <dbReference type="NCBI Taxonomy" id="168488"/>
    <lineage>
        <taxon>Eukaryota</taxon>
        <taxon>Viridiplantae</taxon>
        <taxon>Streptophyta</taxon>
        <taxon>Embryophyta</taxon>
        <taxon>Tracheophyta</taxon>
        <taxon>Spermatophyta</taxon>
        <taxon>Magnoliopsida</taxon>
        <taxon>eudicotyledons</taxon>
        <taxon>Gunneridae</taxon>
        <taxon>Pentapetalae</taxon>
        <taxon>asterids</taxon>
        <taxon>lamiids</taxon>
        <taxon>Lamiales</taxon>
        <taxon>Scrophulariaceae</taxon>
        <taxon>Buddlejeae</taxon>
        <taxon>Buddleja</taxon>
    </lineage>
</organism>
<dbReference type="Pfam" id="PF14111">
    <property type="entry name" value="DUF4283"/>
    <property type="match status" value="1"/>
</dbReference>
<dbReference type="EMBL" id="WHWC01000010">
    <property type="protein sequence ID" value="KAG8374797.1"/>
    <property type="molecule type" value="Genomic_DNA"/>
</dbReference>
<evidence type="ECO:0000313" key="4">
    <source>
        <dbReference type="Proteomes" id="UP000826271"/>
    </source>
</evidence>
<reference evidence="3" key="1">
    <citation type="submission" date="2019-10" db="EMBL/GenBank/DDBJ databases">
        <authorList>
            <person name="Zhang R."/>
            <person name="Pan Y."/>
            <person name="Wang J."/>
            <person name="Ma R."/>
            <person name="Yu S."/>
        </authorList>
    </citation>
    <scope>NUCLEOTIDE SEQUENCE</scope>
    <source>
        <strain evidence="3">LA-IB0</strain>
        <tissue evidence="3">Leaf</tissue>
    </source>
</reference>
<evidence type="ECO:0000259" key="2">
    <source>
        <dbReference type="Pfam" id="PF14111"/>
    </source>
</evidence>